<accession>A0A5C3QH50</accession>
<reference evidence="1 2" key="1">
    <citation type="journal article" date="2019" name="Nat. Ecol. Evol.">
        <title>Megaphylogeny resolves global patterns of mushroom evolution.</title>
        <authorList>
            <person name="Varga T."/>
            <person name="Krizsan K."/>
            <person name="Foldi C."/>
            <person name="Dima B."/>
            <person name="Sanchez-Garcia M."/>
            <person name="Sanchez-Ramirez S."/>
            <person name="Szollosi G.J."/>
            <person name="Szarkandi J.G."/>
            <person name="Papp V."/>
            <person name="Albert L."/>
            <person name="Andreopoulos W."/>
            <person name="Angelini C."/>
            <person name="Antonin V."/>
            <person name="Barry K.W."/>
            <person name="Bougher N.L."/>
            <person name="Buchanan P."/>
            <person name="Buyck B."/>
            <person name="Bense V."/>
            <person name="Catcheside P."/>
            <person name="Chovatia M."/>
            <person name="Cooper J."/>
            <person name="Damon W."/>
            <person name="Desjardin D."/>
            <person name="Finy P."/>
            <person name="Geml J."/>
            <person name="Haridas S."/>
            <person name="Hughes K."/>
            <person name="Justo A."/>
            <person name="Karasinski D."/>
            <person name="Kautmanova I."/>
            <person name="Kiss B."/>
            <person name="Kocsube S."/>
            <person name="Kotiranta H."/>
            <person name="LaButti K.M."/>
            <person name="Lechner B.E."/>
            <person name="Liimatainen K."/>
            <person name="Lipzen A."/>
            <person name="Lukacs Z."/>
            <person name="Mihaltcheva S."/>
            <person name="Morgado L.N."/>
            <person name="Niskanen T."/>
            <person name="Noordeloos M.E."/>
            <person name="Ohm R.A."/>
            <person name="Ortiz-Santana B."/>
            <person name="Ovrebo C."/>
            <person name="Racz N."/>
            <person name="Riley R."/>
            <person name="Savchenko A."/>
            <person name="Shiryaev A."/>
            <person name="Soop K."/>
            <person name="Spirin V."/>
            <person name="Szebenyi C."/>
            <person name="Tomsovsky M."/>
            <person name="Tulloss R.E."/>
            <person name="Uehling J."/>
            <person name="Grigoriev I.V."/>
            <person name="Vagvolgyi C."/>
            <person name="Papp T."/>
            <person name="Martin F.M."/>
            <person name="Miettinen O."/>
            <person name="Hibbett D.S."/>
            <person name="Nagy L.G."/>
        </authorList>
    </citation>
    <scope>NUCLEOTIDE SEQUENCE [LARGE SCALE GENOMIC DNA]</scope>
    <source>
        <strain evidence="1 2">CBS 309.79</strain>
    </source>
</reference>
<gene>
    <name evidence="1" type="ORF">BDV98DRAFT_569814</name>
</gene>
<sequence length="170" mass="18949">MSRPRKNMTKLKSAQIGWNAVLVKQWLRAYVAPAFSGSPKDEGRICHFRIPRHEAVARPCHCRLTSNPPPLIPVPVLQRPAEPGLFRNTHNTRIPMEDATLLPNGQLTLCSTPSTSPPHASLQRSCRFIKCCTMLLFSMVQGHNENSRQSCTPQPPSAQLCPFVTFPSLV</sequence>
<protein>
    <submittedName>
        <fullName evidence="1">Uncharacterized protein</fullName>
    </submittedName>
</protein>
<proteinExistence type="predicted"/>
<organism evidence="1 2">
    <name type="scientific">Pterulicium gracile</name>
    <dbReference type="NCBI Taxonomy" id="1884261"/>
    <lineage>
        <taxon>Eukaryota</taxon>
        <taxon>Fungi</taxon>
        <taxon>Dikarya</taxon>
        <taxon>Basidiomycota</taxon>
        <taxon>Agaricomycotina</taxon>
        <taxon>Agaricomycetes</taxon>
        <taxon>Agaricomycetidae</taxon>
        <taxon>Agaricales</taxon>
        <taxon>Pleurotineae</taxon>
        <taxon>Pterulaceae</taxon>
        <taxon>Pterulicium</taxon>
    </lineage>
</organism>
<name>A0A5C3QH50_9AGAR</name>
<evidence type="ECO:0000313" key="2">
    <source>
        <dbReference type="Proteomes" id="UP000305067"/>
    </source>
</evidence>
<keyword evidence="2" id="KW-1185">Reference proteome</keyword>
<evidence type="ECO:0000313" key="1">
    <source>
        <dbReference type="EMBL" id="TFL00440.1"/>
    </source>
</evidence>
<dbReference type="AlphaFoldDB" id="A0A5C3QH50"/>
<dbReference type="EMBL" id="ML178829">
    <property type="protein sequence ID" value="TFL00440.1"/>
    <property type="molecule type" value="Genomic_DNA"/>
</dbReference>
<dbReference type="Proteomes" id="UP000305067">
    <property type="component" value="Unassembled WGS sequence"/>
</dbReference>